<comment type="caution">
    <text evidence="11">The sequence shown here is derived from an EMBL/GenBank/DDBJ whole genome shotgun (WGS) entry which is preliminary data.</text>
</comment>
<dbReference type="PANTHER" id="PTHR32438:SF5">
    <property type="entry name" value="4-ALPHA-GLUCANOTRANSFERASE DPE1, CHLOROPLASTIC_AMYLOPLASTIC"/>
    <property type="match status" value="1"/>
</dbReference>
<evidence type="ECO:0000256" key="4">
    <source>
        <dbReference type="ARBA" id="ARBA00020295"/>
    </source>
</evidence>
<evidence type="ECO:0000256" key="6">
    <source>
        <dbReference type="ARBA" id="ARBA00022679"/>
    </source>
</evidence>
<comment type="similarity">
    <text evidence="2 10">Belongs to the disproportionating enzyme family.</text>
</comment>
<dbReference type="OrthoDB" id="9811841at2"/>
<evidence type="ECO:0000256" key="7">
    <source>
        <dbReference type="ARBA" id="ARBA00023277"/>
    </source>
</evidence>
<comment type="catalytic activity">
    <reaction evidence="1 10">
        <text>Transfers a segment of a (1-&gt;4)-alpha-D-glucan to a new position in an acceptor, which may be glucose or a (1-&gt;4)-alpha-D-glucan.</text>
        <dbReference type="EC" id="2.4.1.25"/>
    </reaction>
</comment>
<dbReference type="EMBL" id="QJKH01000005">
    <property type="protein sequence ID" value="PXX79692.1"/>
    <property type="molecule type" value="Genomic_DNA"/>
</dbReference>
<dbReference type="GO" id="GO:0005975">
    <property type="term" value="P:carbohydrate metabolic process"/>
    <property type="evidence" value="ECO:0007669"/>
    <property type="project" value="InterPro"/>
</dbReference>
<dbReference type="InterPro" id="IPR003385">
    <property type="entry name" value="Glyco_hydro_77"/>
</dbReference>
<dbReference type="InterPro" id="IPR017853">
    <property type="entry name" value="GH"/>
</dbReference>
<dbReference type="NCBIfam" id="TIGR00217">
    <property type="entry name" value="malQ"/>
    <property type="match status" value="1"/>
</dbReference>
<evidence type="ECO:0000256" key="3">
    <source>
        <dbReference type="ARBA" id="ARBA00012560"/>
    </source>
</evidence>
<evidence type="ECO:0000313" key="11">
    <source>
        <dbReference type="EMBL" id="PXX79692.1"/>
    </source>
</evidence>
<gene>
    <name evidence="11" type="ORF">DES51_105166</name>
</gene>
<dbReference type="EC" id="2.4.1.25" evidence="3 10"/>
<evidence type="ECO:0000256" key="2">
    <source>
        <dbReference type="ARBA" id="ARBA00005684"/>
    </source>
</evidence>
<name>A0A318KSU5_9FIRM</name>
<evidence type="ECO:0000313" key="12">
    <source>
        <dbReference type="Proteomes" id="UP000247612"/>
    </source>
</evidence>
<protein>
    <recommendedName>
        <fullName evidence="4 10">4-alpha-glucanotransferase</fullName>
        <ecNumber evidence="3 10">2.4.1.25</ecNumber>
    </recommendedName>
    <alternativeName>
        <fullName evidence="8 10">Amylomaltase</fullName>
    </alternativeName>
    <alternativeName>
        <fullName evidence="9 10">Disproportionating enzyme</fullName>
    </alternativeName>
</protein>
<evidence type="ECO:0000256" key="1">
    <source>
        <dbReference type="ARBA" id="ARBA00000439"/>
    </source>
</evidence>
<dbReference type="RefSeq" id="WP_022937069.1">
    <property type="nucleotide sequence ID" value="NZ_CABKRQ010000002.1"/>
</dbReference>
<evidence type="ECO:0000256" key="9">
    <source>
        <dbReference type="ARBA" id="ARBA00031501"/>
    </source>
</evidence>
<accession>A0A318KSU5</accession>
<dbReference type="AlphaFoldDB" id="A0A318KSU5"/>
<dbReference type="Proteomes" id="UP000247612">
    <property type="component" value="Unassembled WGS sequence"/>
</dbReference>
<keyword evidence="5 10" id="KW-0328">Glycosyltransferase</keyword>
<dbReference type="PANTHER" id="PTHR32438">
    <property type="entry name" value="4-ALPHA-GLUCANOTRANSFERASE DPE1, CHLOROPLASTIC/AMYLOPLASTIC"/>
    <property type="match status" value="1"/>
</dbReference>
<dbReference type="SUPFAM" id="SSF51445">
    <property type="entry name" value="(Trans)glycosidases"/>
    <property type="match status" value="1"/>
</dbReference>
<keyword evidence="7 10" id="KW-0119">Carbohydrate metabolism</keyword>
<evidence type="ECO:0000256" key="5">
    <source>
        <dbReference type="ARBA" id="ARBA00022676"/>
    </source>
</evidence>
<evidence type="ECO:0000256" key="8">
    <source>
        <dbReference type="ARBA" id="ARBA00031423"/>
    </source>
</evidence>
<keyword evidence="12" id="KW-1185">Reference proteome</keyword>
<dbReference type="NCBIfam" id="NF011080">
    <property type="entry name" value="PRK14508.1-3"/>
    <property type="match status" value="1"/>
</dbReference>
<sequence>MRKAGILLAVSSLPSKTGVGDFGPACYQFIDDLKACGMQCWQFLPLNPLGYGNSPYQPYSSFAIDDLYLSLDSLKAEGLIAGFKEYNAQADRVDYAAVRAFKEPYIYEAYQNFEPDDGYREFIKNAWVHNYAVFKALKKHNDDKLWIDWPSKQKNWIKNHEFDLEPFKEDIRLEMFAQYKLYQQWMSVKAYANKQGIQCIGDIPIYVGLDSEDVWSHQDSFLLDDDGHPLFIAGVPPDYFSKTGQRWGNPIYDWDYLKAHDFKFWEKRIAYNLSLFDIVRIDHFRAFDTYWKIPADCPTAVVGEWIEAPGYELFDHLLKTLPNFHIIAEDLGDLRKEVLILRDHYHFPGMKVIEFTFDPWHEDHNAQTNMIVYPGTHDNQTLCSWYEDQNWRFKLRCRWSLRKYRHASMLDRLLEYTFCDAADTAIIAMQDILKLDDAARMNTPGTIGSPNWEWKMIDFSAFEQRIPELRDMLEKGNRL</sequence>
<evidence type="ECO:0000256" key="10">
    <source>
        <dbReference type="RuleBase" id="RU361207"/>
    </source>
</evidence>
<keyword evidence="6 10" id="KW-0808">Transferase</keyword>
<dbReference type="Pfam" id="PF02446">
    <property type="entry name" value="Glyco_hydro_77"/>
    <property type="match status" value="1"/>
</dbReference>
<reference evidence="11 12" key="1">
    <citation type="submission" date="2018-05" db="EMBL/GenBank/DDBJ databases">
        <title>Genomic Encyclopedia of Type Strains, Phase IV (KMG-IV): sequencing the most valuable type-strain genomes for metagenomic binning, comparative biology and taxonomic classification.</title>
        <authorList>
            <person name="Goeker M."/>
        </authorList>
    </citation>
    <scope>NUCLEOTIDE SEQUENCE [LARGE SCALE GENOMIC DNA]</scope>
    <source>
        <strain evidence="11 12">JC118</strain>
    </source>
</reference>
<dbReference type="GO" id="GO:0004134">
    <property type="term" value="F:4-alpha-glucanotransferase activity"/>
    <property type="evidence" value="ECO:0007669"/>
    <property type="project" value="UniProtKB-EC"/>
</dbReference>
<dbReference type="Gene3D" id="3.20.20.80">
    <property type="entry name" value="Glycosidases"/>
    <property type="match status" value="1"/>
</dbReference>
<dbReference type="STRING" id="1034346.GCA_000313565_00758"/>
<organism evidence="11 12">
    <name type="scientific">Dielma fastidiosa</name>
    <dbReference type="NCBI Taxonomy" id="1034346"/>
    <lineage>
        <taxon>Bacteria</taxon>
        <taxon>Bacillati</taxon>
        <taxon>Bacillota</taxon>
        <taxon>Erysipelotrichia</taxon>
        <taxon>Erysipelotrichales</taxon>
        <taxon>Erysipelotrichaceae</taxon>
        <taxon>Dielma</taxon>
    </lineage>
</organism>
<proteinExistence type="inferred from homology"/>